<dbReference type="Pfam" id="PF02776">
    <property type="entry name" value="TPP_enzyme_N"/>
    <property type="match status" value="1"/>
</dbReference>
<evidence type="ECO:0000256" key="2">
    <source>
        <dbReference type="ARBA" id="ARBA00023239"/>
    </source>
</evidence>
<dbReference type="CDD" id="cd07035">
    <property type="entry name" value="TPP_PYR_POX_like"/>
    <property type="match status" value="1"/>
</dbReference>
<feature type="domain" description="Thiamine pyrophosphate enzyme N-terminal TPP-binding" evidence="4">
    <location>
        <begin position="22"/>
        <end position="119"/>
    </location>
</feature>
<name>A0A561EIJ3_9ACTN</name>
<dbReference type="InterPro" id="IPR051818">
    <property type="entry name" value="TPP_dependent_decarboxylase"/>
</dbReference>
<evidence type="ECO:0000313" key="6">
    <source>
        <dbReference type="Proteomes" id="UP000318416"/>
    </source>
</evidence>
<dbReference type="AlphaFoldDB" id="A0A561EIJ3"/>
<sequence length="189" mass="20079">MTTAILQAGHPAGPDAHRPSPAEELVRAFADHGHTHFTGVPCSLLKGVFKVLEGPATELTEGLRYLSAPREDSAIGVATGLAVSGAKPVVLMQNSGLGYSLNVLTSLNLIYDVHVPLVVSWRGHDGNDAVEHDIIGRELTNLLDVFDLRWTLFDPADPYASVERCLAKGEGGPSDGRRGTPVLIVKQGV</sequence>
<dbReference type="GO" id="GO:0016831">
    <property type="term" value="F:carboxy-lyase activity"/>
    <property type="evidence" value="ECO:0007669"/>
    <property type="project" value="UniProtKB-KW"/>
</dbReference>
<dbReference type="InterPro" id="IPR012001">
    <property type="entry name" value="Thiamin_PyroP_enz_TPP-bd_dom"/>
</dbReference>
<gene>
    <name evidence="5" type="ORF">FB465_0286</name>
</gene>
<keyword evidence="6" id="KW-1185">Reference proteome</keyword>
<accession>A0A561EIJ3</accession>
<dbReference type="PANTHER" id="PTHR42818">
    <property type="entry name" value="SULFOPYRUVATE DECARBOXYLASE SUBUNIT ALPHA"/>
    <property type="match status" value="1"/>
</dbReference>
<keyword evidence="1" id="KW-0210">Decarboxylase</keyword>
<organism evidence="5 6">
    <name type="scientific">Kitasatospora atroaurantiaca</name>
    <dbReference type="NCBI Taxonomy" id="285545"/>
    <lineage>
        <taxon>Bacteria</taxon>
        <taxon>Bacillati</taxon>
        <taxon>Actinomycetota</taxon>
        <taxon>Actinomycetes</taxon>
        <taxon>Kitasatosporales</taxon>
        <taxon>Streptomycetaceae</taxon>
        <taxon>Kitasatospora</taxon>
    </lineage>
</organism>
<dbReference type="SUPFAM" id="SSF52518">
    <property type="entry name" value="Thiamin diphosphate-binding fold (THDP-binding)"/>
    <property type="match status" value="1"/>
</dbReference>
<dbReference type="Gene3D" id="3.40.50.970">
    <property type="match status" value="1"/>
</dbReference>
<evidence type="ECO:0000256" key="1">
    <source>
        <dbReference type="ARBA" id="ARBA00022793"/>
    </source>
</evidence>
<dbReference type="RefSeq" id="WP_145786816.1">
    <property type="nucleotide sequence ID" value="NZ_BAAABR010000014.1"/>
</dbReference>
<dbReference type="OrthoDB" id="9785953at2"/>
<proteinExistence type="predicted"/>
<dbReference type="InterPro" id="IPR029061">
    <property type="entry name" value="THDP-binding"/>
</dbReference>
<reference evidence="5 6" key="1">
    <citation type="submission" date="2019-06" db="EMBL/GenBank/DDBJ databases">
        <title>Sequencing the genomes of 1000 actinobacteria strains.</title>
        <authorList>
            <person name="Klenk H.-P."/>
        </authorList>
    </citation>
    <scope>NUCLEOTIDE SEQUENCE [LARGE SCALE GENOMIC DNA]</scope>
    <source>
        <strain evidence="5 6">DSM 41649</strain>
    </source>
</reference>
<keyword evidence="2" id="KW-0456">Lyase</keyword>
<protein>
    <submittedName>
        <fullName evidence="5">Phosphonopyruvate decarboxylase</fullName>
    </submittedName>
</protein>
<dbReference type="GO" id="GO:0030976">
    <property type="term" value="F:thiamine pyrophosphate binding"/>
    <property type="evidence" value="ECO:0007669"/>
    <property type="project" value="InterPro"/>
</dbReference>
<dbReference type="EMBL" id="VIVR01000001">
    <property type="protein sequence ID" value="TWE15393.1"/>
    <property type="molecule type" value="Genomic_DNA"/>
</dbReference>
<keyword evidence="5" id="KW-0670">Pyruvate</keyword>
<evidence type="ECO:0000259" key="4">
    <source>
        <dbReference type="Pfam" id="PF02776"/>
    </source>
</evidence>
<evidence type="ECO:0000256" key="3">
    <source>
        <dbReference type="SAM" id="MobiDB-lite"/>
    </source>
</evidence>
<feature type="region of interest" description="Disordered" evidence="3">
    <location>
        <begin position="1"/>
        <end position="20"/>
    </location>
</feature>
<evidence type="ECO:0000313" key="5">
    <source>
        <dbReference type="EMBL" id="TWE15393.1"/>
    </source>
</evidence>
<dbReference type="Proteomes" id="UP000318416">
    <property type="component" value="Unassembled WGS sequence"/>
</dbReference>
<comment type="caution">
    <text evidence="5">The sequence shown here is derived from an EMBL/GenBank/DDBJ whole genome shotgun (WGS) entry which is preliminary data.</text>
</comment>
<dbReference type="PANTHER" id="PTHR42818:SF1">
    <property type="entry name" value="SULFOPYRUVATE DECARBOXYLASE"/>
    <property type="match status" value="1"/>
</dbReference>
<dbReference type="GO" id="GO:0000287">
    <property type="term" value="F:magnesium ion binding"/>
    <property type="evidence" value="ECO:0007669"/>
    <property type="project" value="UniProtKB-ARBA"/>
</dbReference>